<evidence type="ECO:0000256" key="1">
    <source>
        <dbReference type="ARBA" id="ARBA00022630"/>
    </source>
</evidence>
<reference evidence="5 6" key="1">
    <citation type="journal article" date="2017" name="Poromechanics V (2013)">
        <title>Genomic Characterization of the Arsenic-Tolerant Actinobacterium, &lt;i&gt;Rhodococcus erythropolis&lt;/i&gt; S43.</title>
        <authorList>
            <person name="Retamal-Morales G."/>
            <person name="Mehnert M."/>
            <person name="Schwabe R."/>
            <person name="Tischler D."/>
            <person name="Schloemann M."/>
            <person name="Levican G.J."/>
        </authorList>
    </citation>
    <scope>NUCLEOTIDE SEQUENCE [LARGE SCALE GENOMIC DNA]</scope>
    <source>
        <strain evidence="5 6">S43</strain>
    </source>
</reference>
<gene>
    <name evidence="5" type="ORF">BS297_05040</name>
</gene>
<dbReference type="PANTHER" id="PTHR30011:SF16">
    <property type="entry name" value="C2H2 FINGER DOMAIN TRANSCRIPTION FACTOR (EUROFUNG)-RELATED"/>
    <property type="match status" value="1"/>
</dbReference>
<dbReference type="EMBL" id="MRBO01000183">
    <property type="protein sequence ID" value="KAB2586478.1"/>
    <property type="molecule type" value="Genomic_DNA"/>
</dbReference>
<keyword evidence="3" id="KW-0560">Oxidoreductase</keyword>
<dbReference type="GO" id="GO:0004497">
    <property type="term" value="F:monooxygenase activity"/>
    <property type="evidence" value="ECO:0007669"/>
    <property type="project" value="UniProtKB-KW"/>
</dbReference>
<comment type="caution">
    <text evidence="5">The sequence shown here is derived from an EMBL/GenBank/DDBJ whole genome shotgun (WGS) entry which is preliminary data.</text>
</comment>
<feature type="non-terminal residue" evidence="5">
    <location>
        <position position="1"/>
    </location>
</feature>
<dbReference type="GO" id="GO:0016705">
    <property type="term" value="F:oxidoreductase activity, acting on paired donors, with incorporation or reduction of molecular oxygen"/>
    <property type="evidence" value="ECO:0007669"/>
    <property type="project" value="InterPro"/>
</dbReference>
<dbReference type="InterPro" id="IPR036661">
    <property type="entry name" value="Luciferase-like_sf"/>
</dbReference>
<sequence>SLRQVAIETSQRSGFAGTPGQVADQLVHWVRNGASDGFNISPYLVPTGLDEIVDWLIPELQERGAYRTEYSTSTLREHLGLRPPLTRRAASEAAG</sequence>
<keyword evidence="2" id="KW-0288">FMN</keyword>
<dbReference type="InterPro" id="IPR051260">
    <property type="entry name" value="Diverse_substr_monoxygenases"/>
</dbReference>
<keyword evidence="1" id="KW-0285">Flavoprotein</keyword>
<dbReference type="PANTHER" id="PTHR30011">
    <property type="entry name" value="ALKANESULFONATE MONOOXYGENASE-RELATED"/>
    <property type="match status" value="1"/>
</dbReference>
<evidence type="ECO:0000313" key="6">
    <source>
        <dbReference type="Proteomes" id="UP000325576"/>
    </source>
</evidence>
<evidence type="ECO:0000256" key="2">
    <source>
        <dbReference type="ARBA" id="ARBA00022643"/>
    </source>
</evidence>
<name>A0A5N5E7P8_RHOER</name>
<dbReference type="Proteomes" id="UP000325576">
    <property type="component" value="Unassembled WGS sequence"/>
</dbReference>
<proteinExistence type="predicted"/>
<accession>A0A5N5E7P8</accession>
<dbReference type="Gene3D" id="3.20.20.30">
    <property type="entry name" value="Luciferase-like domain"/>
    <property type="match status" value="1"/>
</dbReference>
<organism evidence="5 6">
    <name type="scientific">Rhodococcus erythropolis</name>
    <name type="common">Arthrobacter picolinophilus</name>
    <dbReference type="NCBI Taxonomy" id="1833"/>
    <lineage>
        <taxon>Bacteria</taxon>
        <taxon>Bacillati</taxon>
        <taxon>Actinomycetota</taxon>
        <taxon>Actinomycetes</taxon>
        <taxon>Mycobacteriales</taxon>
        <taxon>Nocardiaceae</taxon>
        <taxon>Rhodococcus</taxon>
        <taxon>Rhodococcus erythropolis group</taxon>
    </lineage>
</organism>
<evidence type="ECO:0000256" key="4">
    <source>
        <dbReference type="ARBA" id="ARBA00023033"/>
    </source>
</evidence>
<dbReference type="AlphaFoldDB" id="A0A5N5E7P8"/>
<evidence type="ECO:0000256" key="3">
    <source>
        <dbReference type="ARBA" id="ARBA00023002"/>
    </source>
</evidence>
<keyword evidence="4" id="KW-0503">Monooxygenase</keyword>
<protein>
    <submittedName>
        <fullName evidence="5">F420-dependent methylene-tetrahydromethanopterin reductase</fullName>
    </submittedName>
</protein>
<dbReference type="SUPFAM" id="SSF51679">
    <property type="entry name" value="Bacterial luciferase-like"/>
    <property type="match status" value="1"/>
</dbReference>
<evidence type="ECO:0000313" key="5">
    <source>
        <dbReference type="EMBL" id="KAB2586478.1"/>
    </source>
</evidence>